<proteinExistence type="inferred from homology"/>
<dbReference type="SUPFAM" id="SSF51366">
    <property type="entry name" value="Ribulose-phoshate binding barrel"/>
    <property type="match status" value="1"/>
</dbReference>
<gene>
    <name evidence="9" type="primary">trpF</name>
    <name evidence="11" type="ORF">H9L16_15160</name>
</gene>
<keyword evidence="7 9" id="KW-0057">Aromatic amino acid biosynthesis</keyword>
<reference evidence="11 12" key="1">
    <citation type="submission" date="2020-08" db="EMBL/GenBank/DDBJ databases">
        <title>Genome sequence of Thermomonas carbonis KCTC 42013T.</title>
        <authorList>
            <person name="Hyun D.-W."/>
            <person name="Bae J.-W."/>
        </authorList>
    </citation>
    <scope>NUCLEOTIDE SEQUENCE [LARGE SCALE GENOMIC DNA]</scope>
    <source>
        <strain evidence="11 12">KCTC 42013</strain>
    </source>
</reference>
<dbReference type="Pfam" id="PF00697">
    <property type="entry name" value="PRAI"/>
    <property type="match status" value="1"/>
</dbReference>
<keyword evidence="6 9" id="KW-0822">Tryptophan biosynthesis</keyword>
<keyword evidence="5 9" id="KW-0028">Amino-acid biosynthesis</keyword>
<dbReference type="AlphaFoldDB" id="A0A7G9SQ29"/>
<evidence type="ECO:0000256" key="4">
    <source>
        <dbReference type="ARBA" id="ARBA00022272"/>
    </source>
</evidence>
<dbReference type="EMBL" id="CP060719">
    <property type="protein sequence ID" value="QNN69954.1"/>
    <property type="molecule type" value="Genomic_DNA"/>
</dbReference>
<dbReference type="Gene3D" id="3.20.20.70">
    <property type="entry name" value="Aldolase class I"/>
    <property type="match status" value="1"/>
</dbReference>
<dbReference type="NCBIfam" id="NF002296">
    <property type="entry name" value="PRK01222.1-2"/>
    <property type="match status" value="1"/>
</dbReference>
<evidence type="ECO:0000259" key="10">
    <source>
        <dbReference type="Pfam" id="PF00697"/>
    </source>
</evidence>
<dbReference type="HAMAP" id="MF_00135">
    <property type="entry name" value="PRAI"/>
    <property type="match status" value="1"/>
</dbReference>
<evidence type="ECO:0000256" key="8">
    <source>
        <dbReference type="ARBA" id="ARBA00023235"/>
    </source>
</evidence>
<dbReference type="InterPro" id="IPR044643">
    <property type="entry name" value="TrpF_fam"/>
</dbReference>
<comment type="catalytic activity">
    <reaction evidence="1 9">
        <text>N-(5-phospho-beta-D-ribosyl)anthranilate = 1-(2-carboxyphenylamino)-1-deoxy-D-ribulose 5-phosphate</text>
        <dbReference type="Rhea" id="RHEA:21540"/>
        <dbReference type="ChEBI" id="CHEBI:18277"/>
        <dbReference type="ChEBI" id="CHEBI:58613"/>
        <dbReference type="EC" id="5.3.1.24"/>
    </reaction>
</comment>
<evidence type="ECO:0000256" key="9">
    <source>
        <dbReference type="HAMAP-Rule" id="MF_00135"/>
    </source>
</evidence>
<dbReference type="Proteomes" id="UP000515804">
    <property type="component" value="Chromosome"/>
</dbReference>
<keyword evidence="12" id="KW-1185">Reference proteome</keyword>
<dbReference type="KEGG" id="tcn:H9L16_15160"/>
<protein>
    <recommendedName>
        <fullName evidence="4 9">N-(5'-phosphoribosyl)anthranilate isomerase</fullName>
        <shortName evidence="9">PRAI</shortName>
        <ecNumber evidence="3 9">5.3.1.24</ecNumber>
    </recommendedName>
</protein>
<evidence type="ECO:0000256" key="5">
    <source>
        <dbReference type="ARBA" id="ARBA00022605"/>
    </source>
</evidence>
<feature type="domain" description="N-(5'phosphoribosyl) anthranilate isomerase (PRAI)" evidence="10">
    <location>
        <begin position="11"/>
        <end position="208"/>
    </location>
</feature>
<dbReference type="InterPro" id="IPR013785">
    <property type="entry name" value="Aldolase_TIM"/>
</dbReference>
<dbReference type="EC" id="5.3.1.24" evidence="3 9"/>
<dbReference type="InterPro" id="IPR011060">
    <property type="entry name" value="RibuloseP-bd_barrel"/>
</dbReference>
<evidence type="ECO:0000313" key="11">
    <source>
        <dbReference type="EMBL" id="QNN69954.1"/>
    </source>
</evidence>
<sequence length="232" mass="24567">MKRALFRTRIKFCGLTRAGDVRLAGELGVDAVGLIFAGRSPRRIEPQAARALREALAPLVDAVALFMDNSAGEVRDAITHARPTLLQFHGSEDDAFCRRFGLPYLKGIGLKGAEAGLSGRVLHARYPHAAGFVLDGHASGQPGGSGERVDIAAIPDDMSKPYVLAGGLSADNVYAAIRSASPWGVDVASGIELEPGIKDGALMRRFVEEVRRADCIELGDNGDIGECNACGR</sequence>
<dbReference type="PANTHER" id="PTHR42894">
    <property type="entry name" value="N-(5'-PHOSPHORIBOSYL)ANTHRANILATE ISOMERASE"/>
    <property type="match status" value="1"/>
</dbReference>
<organism evidence="11 12">
    <name type="scientific">Thermomonas carbonis</name>
    <dbReference type="NCBI Taxonomy" id="1463158"/>
    <lineage>
        <taxon>Bacteria</taxon>
        <taxon>Pseudomonadati</taxon>
        <taxon>Pseudomonadota</taxon>
        <taxon>Gammaproteobacteria</taxon>
        <taxon>Lysobacterales</taxon>
        <taxon>Lysobacteraceae</taxon>
        <taxon>Thermomonas</taxon>
    </lineage>
</organism>
<dbReference type="GO" id="GO:0004640">
    <property type="term" value="F:phosphoribosylanthranilate isomerase activity"/>
    <property type="evidence" value="ECO:0007669"/>
    <property type="project" value="UniProtKB-UniRule"/>
</dbReference>
<dbReference type="PANTHER" id="PTHR42894:SF1">
    <property type="entry name" value="N-(5'-PHOSPHORIBOSYL)ANTHRANILATE ISOMERASE"/>
    <property type="match status" value="1"/>
</dbReference>
<evidence type="ECO:0000256" key="3">
    <source>
        <dbReference type="ARBA" id="ARBA00012572"/>
    </source>
</evidence>
<comment type="pathway">
    <text evidence="2 9">Amino-acid biosynthesis; L-tryptophan biosynthesis; L-tryptophan from chorismate: step 3/5.</text>
</comment>
<name>A0A7G9SQ29_9GAMM</name>
<evidence type="ECO:0000256" key="7">
    <source>
        <dbReference type="ARBA" id="ARBA00023141"/>
    </source>
</evidence>
<dbReference type="RefSeq" id="WP_187552471.1">
    <property type="nucleotide sequence ID" value="NZ_BMZL01000001.1"/>
</dbReference>
<evidence type="ECO:0000256" key="2">
    <source>
        <dbReference type="ARBA" id="ARBA00004664"/>
    </source>
</evidence>
<comment type="similarity">
    <text evidence="9">Belongs to the TrpF family.</text>
</comment>
<evidence type="ECO:0000256" key="1">
    <source>
        <dbReference type="ARBA" id="ARBA00001164"/>
    </source>
</evidence>
<keyword evidence="8 9" id="KW-0413">Isomerase</keyword>
<dbReference type="GO" id="GO:0000162">
    <property type="term" value="P:L-tryptophan biosynthetic process"/>
    <property type="evidence" value="ECO:0007669"/>
    <property type="project" value="UniProtKB-UniRule"/>
</dbReference>
<dbReference type="InterPro" id="IPR001240">
    <property type="entry name" value="PRAI_dom"/>
</dbReference>
<dbReference type="UniPathway" id="UPA00035">
    <property type="reaction ID" value="UER00042"/>
</dbReference>
<accession>A0A7G9SQ29</accession>
<dbReference type="CDD" id="cd00405">
    <property type="entry name" value="PRAI"/>
    <property type="match status" value="1"/>
</dbReference>
<evidence type="ECO:0000313" key="12">
    <source>
        <dbReference type="Proteomes" id="UP000515804"/>
    </source>
</evidence>
<evidence type="ECO:0000256" key="6">
    <source>
        <dbReference type="ARBA" id="ARBA00022822"/>
    </source>
</evidence>